<dbReference type="AlphaFoldDB" id="A0A2D3T3B8"/>
<organism evidence="1 2">
    <name type="scientific">Candidatus Williamhamiltonella defendens</name>
    <dbReference type="NCBI Taxonomy" id="138072"/>
    <lineage>
        <taxon>Bacteria</taxon>
        <taxon>Pseudomonadati</taxon>
        <taxon>Pseudomonadota</taxon>
        <taxon>Gammaproteobacteria</taxon>
        <taxon>Enterobacterales</taxon>
        <taxon>Enterobacteriaceae</taxon>
        <taxon>aphid secondary symbionts</taxon>
        <taxon>Candidatus Williamhamiltonella</taxon>
    </lineage>
</organism>
<protein>
    <recommendedName>
        <fullName evidence="3">Protein kinase domain-containing protein</fullName>
    </recommendedName>
</protein>
<gene>
    <name evidence="1" type="ORF">BJP41_08200</name>
</gene>
<evidence type="ECO:0000313" key="1">
    <source>
        <dbReference type="EMBL" id="ATW30295.1"/>
    </source>
</evidence>
<reference evidence="2" key="2">
    <citation type="submission" date="2017-11" db="EMBL/GenBank/DDBJ databases">
        <title>PacBio sequencing of new strain of the secondary endosymbiont Candidatus Hamiltonella defensa.</title>
        <authorList>
            <person name="Strand M.R."/>
            <person name="Oliver K."/>
        </authorList>
    </citation>
    <scope>NUCLEOTIDE SEQUENCE [LARGE SCALE GENOMIC DNA]</scope>
    <source>
        <strain evidence="2">A2C</strain>
    </source>
</reference>
<dbReference type="EMBL" id="CP017606">
    <property type="protein sequence ID" value="ATW30295.1"/>
    <property type="molecule type" value="Genomic_DNA"/>
</dbReference>
<evidence type="ECO:0008006" key="3">
    <source>
        <dbReference type="Google" id="ProtNLM"/>
    </source>
</evidence>
<dbReference type="Proteomes" id="UP000230008">
    <property type="component" value="Chromosome"/>
</dbReference>
<sequence length="467" mass="53555">MSGSLKLVLIIMNNIQKIYIFFIIHLSNSRKKLMPGTVNNQNTQPIHHHTPTSKPNKLSRFLKALRKVSNNIYIRFVDLFRCCFSKTPKNPQGQAKIDENDRAEKLEKILQKISARKIQQYYRAHVKRVKEAPPNDYGIVSSQPYDGTKPEHIGRTYHFQIKKDGQNQKKILRVMYSPTKGPDSPMEGGFKSIDRIDKKFVRLEIVKGDSFRKEINNNDDLEGTSTVIPGIAVDSDTMIARFGGDSLSDYLQNISSINPAHFENAVKDLQTLHKRNTYLIDIKLANLTYDGKNVNFIDVDNRVRIDPKKPNITKFNITLCYTTTKLLRVLIPDFFGDGSGSFSLGPKTDAEKKSYFKVSDEYAFLLAMIIATSKKDDLKRAFYGRNVGVKKNREFHGVMNNDNQSYFRNWIQAHVKPKFHSNIASILRDPYEYAQKSSNPPYLSDMLLFKGSMLKGVCRNFWVNSSM</sequence>
<reference evidence="2" key="1">
    <citation type="submission" date="2016-10" db="EMBL/GenBank/DDBJ databases">
        <authorList>
            <person name="Chevignon G."/>
        </authorList>
    </citation>
    <scope>NUCLEOTIDE SEQUENCE [LARGE SCALE GENOMIC DNA]</scope>
    <source>
        <strain evidence="2">A2C</strain>
    </source>
</reference>
<name>A0A2D3T3B8_9ENTR</name>
<evidence type="ECO:0000313" key="2">
    <source>
        <dbReference type="Proteomes" id="UP000230008"/>
    </source>
</evidence>
<proteinExistence type="predicted"/>
<accession>A0A2D3T3B8</accession>
<dbReference type="RefSeq" id="WP_100103541.1">
    <property type="nucleotide sequence ID" value="NZ_CAWNMT010000001.1"/>
</dbReference>